<keyword evidence="2" id="KW-0812">Transmembrane</keyword>
<keyword evidence="3" id="KW-1185">Reference proteome</keyword>
<dbReference type="Proteomes" id="UP000694941">
    <property type="component" value="Unplaced"/>
</dbReference>
<keyword evidence="2" id="KW-0472">Membrane</keyword>
<sequence>MTIDPSRVVPRVVMAVLVGIAFILLVQFELRHRKNQKDDEISNDSIFTILSHKLESVFKFGSEVNDTTSGKKRSVIGDSGKSLDKSDIPDVRNLESTSPDNKHANNKSLTNIIFNESYVQSEKVPDKIRTTLIRKEYISINETSANEKQSLNSFSLRECFSKRGVVILMSLASIISFLLGSFCCLGKQLLWSEKHFSPNKWWMSRNEELWNFTSLVRQRSKSLVTESQSTVTDDSVVPLLSSDASICTVQPTNTPSLLSTGSLSVNTTCSQTTVSSSVSTASSSIKSSMPIHNFLFVKSPVLNNESYFVKPPGRTISTPLVKSSPLTVASEFVRSTERVVRPHLIETTQKAGPGSTIKDGL</sequence>
<name>A0ABM1SJI0_LIMPO</name>
<accession>A0ABM1SJI0</accession>
<evidence type="ECO:0000256" key="1">
    <source>
        <dbReference type="SAM" id="MobiDB-lite"/>
    </source>
</evidence>
<proteinExistence type="predicted"/>
<feature type="transmembrane region" description="Helical" evidence="2">
    <location>
        <begin position="164"/>
        <end position="182"/>
    </location>
</feature>
<evidence type="ECO:0000313" key="4">
    <source>
        <dbReference type="RefSeq" id="XP_022243786.1"/>
    </source>
</evidence>
<keyword evidence="2" id="KW-1133">Transmembrane helix</keyword>
<evidence type="ECO:0000256" key="2">
    <source>
        <dbReference type="SAM" id="Phobius"/>
    </source>
</evidence>
<gene>
    <name evidence="4" type="primary">LOC111086202</name>
</gene>
<dbReference type="RefSeq" id="XP_022243786.1">
    <property type="nucleotide sequence ID" value="XM_022388078.1"/>
</dbReference>
<protein>
    <submittedName>
        <fullName evidence="4">Uncharacterized protein LOC111086202 isoform X1</fullName>
    </submittedName>
</protein>
<feature type="compositionally biased region" description="Basic and acidic residues" evidence="1">
    <location>
        <begin position="81"/>
        <end position="93"/>
    </location>
</feature>
<dbReference type="GeneID" id="111086202"/>
<feature type="region of interest" description="Disordered" evidence="1">
    <location>
        <begin position="67"/>
        <end position="103"/>
    </location>
</feature>
<reference evidence="4" key="1">
    <citation type="submission" date="2025-08" db="UniProtKB">
        <authorList>
            <consortium name="RefSeq"/>
        </authorList>
    </citation>
    <scope>IDENTIFICATION</scope>
    <source>
        <tissue evidence="4">Muscle</tissue>
    </source>
</reference>
<organism evidence="3 4">
    <name type="scientific">Limulus polyphemus</name>
    <name type="common">Atlantic horseshoe crab</name>
    <dbReference type="NCBI Taxonomy" id="6850"/>
    <lineage>
        <taxon>Eukaryota</taxon>
        <taxon>Metazoa</taxon>
        <taxon>Ecdysozoa</taxon>
        <taxon>Arthropoda</taxon>
        <taxon>Chelicerata</taxon>
        <taxon>Merostomata</taxon>
        <taxon>Xiphosura</taxon>
        <taxon>Limulidae</taxon>
        <taxon>Limulus</taxon>
    </lineage>
</organism>
<feature type="transmembrane region" description="Helical" evidence="2">
    <location>
        <begin position="12"/>
        <end position="30"/>
    </location>
</feature>
<evidence type="ECO:0000313" key="3">
    <source>
        <dbReference type="Proteomes" id="UP000694941"/>
    </source>
</evidence>